<protein>
    <submittedName>
        <fullName evidence="1">Uncharacterized protein</fullName>
    </submittedName>
</protein>
<evidence type="ECO:0000313" key="2">
    <source>
        <dbReference type="Proteomes" id="UP000653493"/>
    </source>
</evidence>
<reference evidence="1" key="1">
    <citation type="journal article" date="2014" name="Int. J. Syst. Evol. Microbiol.">
        <title>Complete genome sequence of Corynebacterium casei LMG S-19264T (=DSM 44701T), isolated from a smear-ripened cheese.</title>
        <authorList>
            <consortium name="US DOE Joint Genome Institute (JGI-PGF)"/>
            <person name="Walter F."/>
            <person name="Albersmeier A."/>
            <person name="Kalinowski J."/>
            <person name="Ruckert C."/>
        </authorList>
    </citation>
    <scope>NUCLEOTIDE SEQUENCE</scope>
    <source>
        <strain evidence="1">JCM 4234</strain>
    </source>
</reference>
<comment type="caution">
    <text evidence="1">The sequence shown here is derived from an EMBL/GenBank/DDBJ whole genome shotgun (WGS) entry which is preliminary data.</text>
</comment>
<dbReference type="Proteomes" id="UP000653493">
    <property type="component" value="Unassembled WGS sequence"/>
</dbReference>
<dbReference type="EMBL" id="BMSL01000018">
    <property type="protein sequence ID" value="GGS54453.1"/>
    <property type="molecule type" value="Genomic_DNA"/>
</dbReference>
<organism evidence="1 2">
    <name type="scientific">Streptomyces griseoviridis</name>
    <dbReference type="NCBI Taxonomy" id="45398"/>
    <lineage>
        <taxon>Bacteria</taxon>
        <taxon>Bacillati</taxon>
        <taxon>Actinomycetota</taxon>
        <taxon>Actinomycetes</taxon>
        <taxon>Kitasatosporales</taxon>
        <taxon>Streptomycetaceae</taxon>
        <taxon>Streptomyces</taxon>
    </lineage>
</organism>
<evidence type="ECO:0000313" key="1">
    <source>
        <dbReference type="EMBL" id="GGS54453.1"/>
    </source>
</evidence>
<dbReference type="InterPro" id="IPR046300">
    <property type="entry name" value="DUF6415"/>
</dbReference>
<reference evidence="1" key="2">
    <citation type="submission" date="2020-09" db="EMBL/GenBank/DDBJ databases">
        <authorList>
            <person name="Sun Q."/>
            <person name="Ohkuma M."/>
        </authorList>
    </citation>
    <scope>NUCLEOTIDE SEQUENCE</scope>
    <source>
        <strain evidence="1">JCM 4234</strain>
    </source>
</reference>
<dbReference type="AlphaFoldDB" id="A0A918GQD0"/>
<accession>A0A918GQD0</accession>
<keyword evidence="2" id="KW-1185">Reference proteome</keyword>
<proteinExistence type="predicted"/>
<gene>
    <name evidence="1" type="ORF">GCM10010238_49810</name>
</gene>
<sequence length="142" mass="15998">MTATILRPDWPHPVRAAVPPFTEAGLRRILKKVQRWAPYVDGLLLDDVAAVLDDYTPTEHEVDEHAQRLRGHLTRLVHLAVVSKVAEQDGQVADLIERGRTIGTEEVPTDHRQAVGHIRRMAWTLDEGLERLVAHQCLTEAP</sequence>
<dbReference type="Pfam" id="PF19979">
    <property type="entry name" value="DUF6415"/>
    <property type="match status" value="1"/>
</dbReference>
<name>A0A918GQD0_STRGD</name>